<organism evidence="1">
    <name type="scientific">viral metagenome</name>
    <dbReference type="NCBI Taxonomy" id="1070528"/>
    <lineage>
        <taxon>unclassified sequences</taxon>
        <taxon>metagenomes</taxon>
        <taxon>organismal metagenomes</taxon>
    </lineage>
</organism>
<proteinExistence type="predicted"/>
<sequence>MESKLKAISLFSGAGGDTLGMKNANIDII</sequence>
<name>A0A6C0J4K8_9ZZZZ</name>
<dbReference type="AlphaFoldDB" id="A0A6C0J4K8"/>
<evidence type="ECO:0008006" key="2">
    <source>
        <dbReference type="Google" id="ProtNLM"/>
    </source>
</evidence>
<evidence type="ECO:0000313" key="1">
    <source>
        <dbReference type="EMBL" id="QHT98583.1"/>
    </source>
</evidence>
<accession>A0A6C0J4K8</accession>
<protein>
    <recommendedName>
        <fullName evidence="2">Methyltransferase</fullName>
    </recommendedName>
</protein>
<reference evidence="1" key="1">
    <citation type="journal article" date="2020" name="Nature">
        <title>Giant virus diversity and host interactions through global metagenomics.</title>
        <authorList>
            <person name="Schulz F."/>
            <person name="Roux S."/>
            <person name="Paez-Espino D."/>
            <person name="Jungbluth S."/>
            <person name="Walsh D.A."/>
            <person name="Denef V.J."/>
            <person name="McMahon K.D."/>
            <person name="Konstantinidis K.T."/>
            <person name="Eloe-Fadrosh E.A."/>
            <person name="Kyrpides N.C."/>
            <person name="Woyke T."/>
        </authorList>
    </citation>
    <scope>NUCLEOTIDE SEQUENCE</scope>
    <source>
        <strain evidence="1">GVMAG-M-3300025676-16</strain>
    </source>
</reference>
<dbReference type="EMBL" id="MN740294">
    <property type="protein sequence ID" value="QHT98583.1"/>
    <property type="molecule type" value="Genomic_DNA"/>
</dbReference>